<proteinExistence type="predicted"/>
<feature type="transmembrane region" description="Helical" evidence="1">
    <location>
        <begin position="53"/>
        <end position="73"/>
    </location>
</feature>
<dbReference type="Proteomes" id="UP001595793">
    <property type="component" value="Unassembled WGS sequence"/>
</dbReference>
<keyword evidence="1" id="KW-0472">Membrane</keyword>
<comment type="caution">
    <text evidence="2">The sequence shown here is derived from an EMBL/GenBank/DDBJ whole genome shotgun (WGS) entry which is preliminary data.</text>
</comment>
<accession>A0ABV8HED2</accession>
<evidence type="ECO:0000256" key="1">
    <source>
        <dbReference type="SAM" id="Phobius"/>
    </source>
</evidence>
<evidence type="ECO:0000313" key="2">
    <source>
        <dbReference type="EMBL" id="MFC4029259.1"/>
    </source>
</evidence>
<gene>
    <name evidence="2" type="ORF">ACFOS1_17705</name>
</gene>
<evidence type="ECO:0000313" key="3">
    <source>
        <dbReference type="Proteomes" id="UP001595793"/>
    </source>
</evidence>
<sequence length="79" mass="8995">ELPFPNYHTYARLRPLLILENTPFGVKAALIAHNGLVYSSVVAMKIRICPIKYFLFLVSIKLSFSTMAAIANMRCYKPF</sequence>
<reference evidence="3" key="1">
    <citation type="journal article" date="2019" name="Int. J. Syst. Evol. Microbiol.">
        <title>The Global Catalogue of Microorganisms (GCM) 10K type strain sequencing project: providing services to taxonomists for standard genome sequencing and annotation.</title>
        <authorList>
            <consortium name="The Broad Institute Genomics Platform"/>
            <consortium name="The Broad Institute Genome Sequencing Center for Infectious Disease"/>
            <person name="Wu L."/>
            <person name="Ma J."/>
        </authorList>
    </citation>
    <scope>NUCLEOTIDE SEQUENCE [LARGE SCALE GENOMIC DNA]</scope>
    <source>
        <strain evidence="3">CECT 9128</strain>
    </source>
</reference>
<protein>
    <submittedName>
        <fullName evidence="2">Uncharacterized protein</fullName>
    </submittedName>
</protein>
<keyword evidence="1" id="KW-1133">Transmembrane helix</keyword>
<keyword evidence="1" id="KW-0812">Transmembrane</keyword>
<dbReference type="EMBL" id="JBHSAS010000020">
    <property type="protein sequence ID" value="MFC4029259.1"/>
    <property type="molecule type" value="Genomic_DNA"/>
</dbReference>
<feature type="non-terminal residue" evidence="2">
    <location>
        <position position="1"/>
    </location>
</feature>
<dbReference type="RefSeq" id="WP_386270447.1">
    <property type="nucleotide sequence ID" value="NZ_JBHSAS010000020.1"/>
</dbReference>
<name>A0ABV8HED2_9FLAO</name>
<organism evidence="2 3">
    <name type="scientific">Zunongwangia endophytica</name>
    <dbReference type="NCBI Taxonomy" id="1808945"/>
    <lineage>
        <taxon>Bacteria</taxon>
        <taxon>Pseudomonadati</taxon>
        <taxon>Bacteroidota</taxon>
        <taxon>Flavobacteriia</taxon>
        <taxon>Flavobacteriales</taxon>
        <taxon>Flavobacteriaceae</taxon>
        <taxon>Zunongwangia</taxon>
    </lineage>
</organism>
<keyword evidence="3" id="KW-1185">Reference proteome</keyword>